<keyword evidence="1 2" id="KW-0645">Protease</keyword>
<comment type="caution">
    <text evidence="1">Lacks conserved residue(s) required for the propagation of feature annotation.</text>
</comment>
<reference evidence="5" key="1">
    <citation type="submission" date="2018-06" db="EMBL/GenBank/DDBJ databases">
        <title>Genome assembly of Danube salmon.</title>
        <authorList>
            <person name="Macqueen D.J."/>
            <person name="Gundappa M.K."/>
        </authorList>
    </citation>
    <scope>NUCLEOTIDE SEQUENCE [LARGE SCALE GENOMIC DNA]</scope>
</reference>
<reference evidence="4" key="3">
    <citation type="submission" date="2025-09" db="UniProtKB">
        <authorList>
            <consortium name="Ensembl"/>
        </authorList>
    </citation>
    <scope>IDENTIFICATION</scope>
</reference>
<evidence type="ECO:0000256" key="2">
    <source>
        <dbReference type="RuleBase" id="RU361183"/>
    </source>
</evidence>
<keyword evidence="1 2" id="KW-0862">Zinc</keyword>
<dbReference type="SUPFAM" id="SSF55486">
    <property type="entry name" value="Metalloproteases ('zincins'), catalytic domain"/>
    <property type="match status" value="1"/>
</dbReference>
<keyword evidence="1 2" id="KW-0378">Hydrolase</keyword>
<feature type="binding site" evidence="1">
    <location>
        <position position="11"/>
    </location>
    <ligand>
        <name>Zn(2+)</name>
        <dbReference type="ChEBI" id="CHEBI:29105"/>
        <note>catalytic</note>
    </ligand>
</feature>
<evidence type="ECO:0000256" key="1">
    <source>
        <dbReference type="PROSITE-ProRule" id="PRU01211"/>
    </source>
</evidence>
<feature type="domain" description="Peptidase M12A" evidence="3">
    <location>
        <begin position="1"/>
        <end position="106"/>
    </location>
</feature>
<dbReference type="PANTHER" id="PTHR10127:SF870">
    <property type="entry name" value="METALLOENDOPEPTIDASE"/>
    <property type="match status" value="1"/>
</dbReference>
<keyword evidence="1 2" id="KW-0479">Metal-binding</keyword>
<comment type="cofactor">
    <cofactor evidence="1 2">
        <name>Zn(2+)</name>
        <dbReference type="ChEBI" id="CHEBI:29105"/>
    </cofactor>
    <text evidence="1 2">Binds 1 zinc ion per subunit.</text>
</comment>
<dbReference type="EC" id="3.4.24.-" evidence="2"/>
<keyword evidence="5" id="KW-1185">Reference proteome</keyword>
<feature type="binding site" evidence="1">
    <location>
        <position position="7"/>
    </location>
    <ligand>
        <name>Zn(2+)</name>
        <dbReference type="ChEBI" id="CHEBI:29105"/>
        <note>catalytic</note>
    </ligand>
</feature>
<dbReference type="GO" id="GO:0008270">
    <property type="term" value="F:zinc ion binding"/>
    <property type="evidence" value="ECO:0007669"/>
    <property type="project" value="UniProtKB-UniRule"/>
</dbReference>
<dbReference type="GeneTree" id="ENSGT00940000170755"/>
<dbReference type="PANTHER" id="PTHR10127">
    <property type="entry name" value="DISCOIDIN, CUB, EGF, LAMININ , AND ZINC METALLOPROTEASE DOMAIN CONTAINING"/>
    <property type="match status" value="1"/>
</dbReference>
<reference evidence="4" key="2">
    <citation type="submission" date="2025-08" db="UniProtKB">
        <authorList>
            <consortium name="Ensembl"/>
        </authorList>
    </citation>
    <scope>IDENTIFICATION</scope>
</reference>
<feature type="binding site" evidence="1">
    <location>
        <position position="17"/>
    </location>
    <ligand>
        <name>Zn(2+)</name>
        <dbReference type="ChEBI" id="CHEBI:29105"/>
        <note>catalytic</note>
    </ligand>
</feature>
<dbReference type="AlphaFoldDB" id="A0A4W5NZW6"/>
<evidence type="ECO:0000313" key="4">
    <source>
        <dbReference type="Ensembl" id="ENSHHUP00000054885.1"/>
    </source>
</evidence>
<accession>A0A4W5NZW6</accession>
<dbReference type="STRING" id="62062.ENSHHUP00000054885"/>
<protein>
    <recommendedName>
        <fullName evidence="2">Metalloendopeptidase</fullName>
        <ecNumber evidence="2">3.4.24.-</ecNumber>
    </recommendedName>
</protein>
<keyword evidence="1 2" id="KW-0482">Metalloprotease</keyword>
<evidence type="ECO:0000259" key="3">
    <source>
        <dbReference type="PROSITE" id="PS51864"/>
    </source>
</evidence>
<feature type="active site" evidence="1">
    <location>
        <position position="8"/>
    </location>
</feature>
<proteinExistence type="predicted"/>
<dbReference type="Gene3D" id="3.40.390.10">
    <property type="entry name" value="Collagenase (Catalytic Domain)"/>
    <property type="match status" value="1"/>
</dbReference>
<sequence length="145" mass="17152">MVRNLYHELLHTLGLHHEHTRLDRDRYVTIQWESVVPGKEKNFKVKKGDLQNLPYDYNSIMQYGPYFFSVDWNPTIVPKKSGVHMGQRTDLRSLNITRLNELYHCGKYTHTGKISELVCLCKRSHYITLYSHHVPILSFPEETTH</sequence>
<dbReference type="InterPro" id="IPR001506">
    <property type="entry name" value="Peptidase_M12A"/>
</dbReference>
<organism evidence="4 5">
    <name type="scientific">Hucho hucho</name>
    <name type="common">huchen</name>
    <dbReference type="NCBI Taxonomy" id="62062"/>
    <lineage>
        <taxon>Eukaryota</taxon>
        <taxon>Metazoa</taxon>
        <taxon>Chordata</taxon>
        <taxon>Craniata</taxon>
        <taxon>Vertebrata</taxon>
        <taxon>Euteleostomi</taxon>
        <taxon>Actinopterygii</taxon>
        <taxon>Neopterygii</taxon>
        <taxon>Teleostei</taxon>
        <taxon>Protacanthopterygii</taxon>
        <taxon>Salmoniformes</taxon>
        <taxon>Salmonidae</taxon>
        <taxon>Salmoninae</taxon>
        <taxon>Hucho</taxon>
    </lineage>
</organism>
<dbReference type="GO" id="GO:0006508">
    <property type="term" value="P:proteolysis"/>
    <property type="evidence" value="ECO:0007669"/>
    <property type="project" value="UniProtKB-KW"/>
</dbReference>
<dbReference type="Ensembl" id="ENSHHUT00000056785.1">
    <property type="protein sequence ID" value="ENSHHUP00000054885.1"/>
    <property type="gene ID" value="ENSHHUG00000032893.1"/>
</dbReference>
<evidence type="ECO:0000313" key="5">
    <source>
        <dbReference type="Proteomes" id="UP000314982"/>
    </source>
</evidence>
<dbReference type="Pfam" id="PF01400">
    <property type="entry name" value="Astacin"/>
    <property type="match status" value="1"/>
</dbReference>
<dbReference type="PROSITE" id="PS51864">
    <property type="entry name" value="ASTACIN"/>
    <property type="match status" value="1"/>
</dbReference>
<dbReference type="GO" id="GO:0004222">
    <property type="term" value="F:metalloendopeptidase activity"/>
    <property type="evidence" value="ECO:0007669"/>
    <property type="project" value="UniProtKB-UniRule"/>
</dbReference>
<dbReference type="InterPro" id="IPR024079">
    <property type="entry name" value="MetalloPept_cat_dom_sf"/>
</dbReference>
<dbReference type="PRINTS" id="PR00480">
    <property type="entry name" value="ASTACIN"/>
</dbReference>
<dbReference type="Proteomes" id="UP000314982">
    <property type="component" value="Unassembled WGS sequence"/>
</dbReference>
<name>A0A4W5NZW6_9TELE</name>